<evidence type="ECO:0000313" key="3">
    <source>
        <dbReference type="Proteomes" id="UP001219525"/>
    </source>
</evidence>
<gene>
    <name evidence="2" type="ORF">GGX14DRAFT_676576</name>
</gene>
<organism evidence="2 3">
    <name type="scientific">Mycena pura</name>
    <dbReference type="NCBI Taxonomy" id="153505"/>
    <lineage>
        <taxon>Eukaryota</taxon>
        <taxon>Fungi</taxon>
        <taxon>Dikarya</taxon>
        <taxon>Basidiomycota</taxon>
        <taxon>Agaricomycotina</taxon>
        <taxon>Agaricomycetes</taxon>
        <taxon>Agaricomycetidae</taxon>
        <taxon>Agaricales</taxon>
        <taxon>Marasmiineae</taxon>
        <taxon>Mycenaceae</taxon>
        <taxon>Mycena</taxon>
    </lineage>
</organism>
<proteinExistence type="predicted"/>
<evidence type="ECO:0000313" key="2">
    <source>
        <dbReference type="EMBL" id="KAJ7195441.1"/>
    </source>
</evidence>
<name>A0AAD6UYR3_9AGAR</name>
<accession>A0AAD6UYR3</accession>
<protein>
    <submittedName>
        <fullName evidence="2">Uncharacterized protein</fullName>
    </submittedName>
</protein>
<comment type="caution">
    <text evidence="2">The sequence shown here is derived from an EMBL/GenBank/DDBJ whole genome shotgun (WGS) entry which is preliminary data.</text>
</comment>
<dbReference type="Proteomes" id="UP001219525">
    <property type="component" value="Unassembled WGS sequence"/>
</dbReference>
<reference evidence="2" key="1">
    <citation type="submission" date="2023-03" db="EMBL/GenBank/DDBJ databases">
        <title>Massive genome expansion in bonnet fungi (Mycena s.s.) driven by repeated elements and novel gene families across ecological guilds.</title>
        <authorList>
            <consortium name="Lawrence Berkeley National Laboratory"/>
            <person name="Harder C.B."/>
            <person name="Miyauchi S."/>
            <person name="Viragh M."/>
            <person name="Kuo A."/>
            <person name="Thoen E."/>
            <person name="Andreopoulos B."/>
            <person name="Lu D."/>
            <person name="Skrede I."/>
            <person name="Drula E."/>
            <person name="Henrissat B."/>
            <person name="Morin E."/>
            <person name="Kohler A."/>
            <person name="Barry K."/>
            <person name="LaButti K."/>
            <person name="Morin E."/>
            <person name="Salamov A."/>
            <person name="Lipzen A."/>
            <person name="Mereny Z."/>
            <person name="Hegedus B."/>
            <person name="Baldrian P."/>
            <person name="Stursova M."/>
            <person name="Weitz H."/>
            <person name="Taylor A."/>
            <person name="Grigoriev I.V."/>
            <person name="Nagy L.G."/>
            <person name="Martin F."/>
            <person name="Kauserud H."/>
        </authorList>
    </citation>
    <scope>NUCLEOTIDE SEQUENCE</scope>
    <source>
        <strain evidence="2">9144</strain>
    </source>
</reference>
<feature type="region of interest" description="Disordered" evidence="1">
    <location>
        <begin position="75"/>
        <end position="95"/>
    </location>
</feature>
<keyword evidence="3" id="KW-1185">Reference proteome</keyword>
<evidence type="ECO:0000256" key="1">
    <source>
        <dbReference type="SAM" id="MobiDB-lite"/>
    </source>
</evidence>
<dbReference type="SUPFAM" id="SSF52540">
    <property type="entry name" value="P-loop containing nucleoside triphosphate hydrolases"/>
    <property type="match status" value="1"/>
</dbReference>
<dbReference type="EMBL" id="JARJCW010000090">
    <property type="protein sequence ID" value="KAJ7195441.1"/>
    <property type="molecule type" value="Genomic_DNA"/>
</dbReference>
<dbReference type="AlphaFoldDB" id="A0AAD6UYR3"/>
<dbReference type="InterPro" id="IPR027417">
    <property type="entry name" value="P-loop_NTPase"/>
</dbReference>
<sequence>MINQPGEVVLRLLAAIGDPDKCHRGHLFAILRLLAHHKSHGQSLAPICTGYISKKSIVGESSIELLTSSRSEPKVPLNEIERSPKKRRLSDSIPAPVYNTSPSERQLRAFQAALEKESRFPDDYSNPEQWRQLPFPFVHSHLPRRRFNFTSVVDDAGQFLLSTFEWMGREFFTTLVDAVACLGLDGLTSAAFLLGTIGVGKSHLLAALAVLLRCQGKHVVYVPDCEFLVMSPVRYMAAAFLCCFSGQDKESRKKRDEIRSLHDLKAIKAWAERQYTLGIRFYYIIDHLNGLESSPGSMVTTLQLEEIRSFMLALYCDHIHVRANDERGYELRDRGQRKLVLQTMSDREIRSWTDRFAGRIPTFASNELERFHDYVGGVFLFYKPLLDYPDMAFGDAWASIRDGPMFRDARESIWMFANKIQTEQSKAAYETYISGAKAFVTGTEVKGICSHLIDHRHCYVQGGRGRVTSGLVRRELVAILEDYERNLTTHVVDCISPSPLALHQSWRS</sequence>